<feature type="region of interest" description="Disordered" evidence="1">
    <location>
        <begin position="71"/>
        <end position="125"/>
    </location>
</feature>
<accession>A0ABN9R0T2</accession>
<organism evidence="2 3">
    <name type="scientific">Prorocentrum cordatum</name>
    <dbReference type="NCBI Taxonomy" id="2364126"/>
    <lineage>
        <taxon>Eukaryota</taxon>
        <taxon>Sar</taxon>
        <taxon>Alveolata</taxon>
        <taxon>Dinophyceae</taxon>
        <taxon>Prorocentrales</taxon>
        <taxon>Prorocentraceae</taxon>
        <taxon>Prorocentrum</taxon>
    </lineage>
</organism>
<dbReference type="EMBL" id="CAUYUJ010004847">
    <property type="protein sequence ID" value="CAK0811192.1"/>
    <property type="molecule type" value="Genomic_DNA"/>
</dbReference>
<feature type="non-terminal residue" evidence="2">
    <location>
        <position position="160"/>
    </location>
</feature>
<evidence type="ECO:0000256" key="1">
    <source>
        <dbReference type="SAM" id="MobiDB-lite"/>
    </source>
</evidence>
<name>A0ABN9R0T2_9DINO</name>
<sequence>MVSAARLHWIIQELANGRQGVVKQCSHSDKLIMQICLFPVWEPTMRNSLMISLLHMVQLDIDNASIVDHGHKTPKEGSERQTHAESIGPVLAREKDESPSVQLPGEGGATGSGSAAMESEPCAKAETDIDAVKPQRHGKAIVPQQHGEKRTFVPGMAAHL</sequence>
<keyword evidence="3" id="KW-1185">Reference proteome</keyword>
<evidence type="ECO:0000313" key="3">
    <source>
        <dbReference type="Proteomes" id="UP001189429"/>
    </source>
</evidence>
<evidence type="ECO:0000313" key="2">
    <source>
        <dbReference type="EMBL" id="CAK0811192.1"/>
    </source>
</evidence>
<protein>
    <submittedName>
        <fullName evidence="2">Uncharacterized protein</fullName>
    </submittedName>
</protein>
<feature type="compositionally biased region" description="Basic and acidic residues" evidence="1">
    <location>
        <begin position="71"/>
        <end position="83"/>
    </location>
</feature>
<gene>
    <name evidence="2" type="ORF">PCOR1329_LOCUS15901</name>
</gene>
<comment type="caution">
    <text evidence="2">The sequence shown here is derived from an EMBL/GenBank/DDBJ whole genome shotgun (WGS) entry which is preliminary data.</text>
</comment>
<reference evidence="2" key="1">
    <citation type="submission" date="2023-10" db="EMBL/GenBank/DDBJ databases">
        <authorList>
            <person name="Chen Y."/>
            <person name="Shah S."/>
            <person name="Dougan E. K."/>
            <person name="Thang M."/>
            <person name="Chan C."/>
        </authorList>
    </citation>
    <scope>NUCLEOTIDE SEQUENCE [LARGE SCALE GENOMIC DNA]</scope>
</reference>
<proteinExistence type="predicted"/>
<dbReference type="Proteomes" id="UP001189429">
    <property type="component" value="Unassembled WGS sequence"/>
</dbReference>